<dbReference type="InterPro" id="IPR034466">
    <property type="entry name" value="Methyltransferase_Class_B"/>
</dbReference>
<evidence type="ECO:0000256" key="3">
    <source>
        <dbReference type="ARBA" id="ARBA00022723"/>
    </source>
</evidence>
<dbReference type="PROSITE" id="PS51332">
    <property type="entry name" value="B12_BINDING"/>
    <property type="match status" value="1"/>
</dbReference>
<dbReference type="Pfam" id="PF02310">
    <property type="entry name" value="B12-binding"/>
    <property type="match status" value="1"/>
</dbReference>
<dbReference type="InterPro" id="IPR006638">
    <property type="entry name" value="Elp3/MiaA/NifB-like_rSAM"/>
</dbReference>
<dbReference type="SUPFAM" id="SSF52242">
    <property type="entry name" value="Cobalamin (vitamin B12)-binding domain"/>
    <property type="match status" value="1"/>
</dbReference>
<dbReference type="GO" id="GO:0031419">
    <property type="term" value="F:cobalamin binding"/>
    <property type="evidence" value="ECO:0007669"/>
    <property type="project" value="InterPro"/>
</dbReference>
<dbReference type="Gene3D" id="3.40.50.280">
    <property type="entry name" value="Cobalamin-binding domain"/>
    <property type="match status" value="1"/>
</dbReference>
<reference evidence="8 9" key="1">
    <citation type="journal article" date="2017" name="ISME J.">
        <title>Energy and carbon metabolisms in a deep terrestrial subsurface fluid microbial community.</title>
        <authorList>
            <person name="Momper L."/>
            <person name="Jungbluth S.P."/>
            <person name="Lee M.D."/>
            <person name="Amend J.P."/>
        </authorList>
    </citation>
    <scope>NUCLEOTIDE SEQUENCE [LARGE SCALE GENOMIC DNA]</scope>
    <source>
        <strain evidence="8">SURF_5</strain>
    </source>
</reference>
<dbReference type="InterPro" id="IPR058240">
    <property type="entry name" value="rSAM_sf"/>
</dbReference>
<evidence type="ECO:0000313" key="8">
    <source>
        <dbReference type="EMBL" id="RJP25772.1"/>
    </source>
</evidence>
<dbReference type="GO" id="GO:0003824">
    <property type="term" value="F:catalytic activity"/>
    <property type="evidence" value="ECO:0007669"/>
    <property type="project" value="InterPro"/>
</dbReference>
<dbReference type="GO" id="GO:0051539">
    <property type="term" value="F:4 iron, 4 sulfur cluster binding"/>
    <property type="evidence" value="ECO:0007669"/>
    <property type="project" value="UniProtKB-KW"/>
</dbReference>
<dbReference type="PANTHER" id="PTHR43409:SF15">
    <property type="entry name" value="PUTATIVE-RELATED"/>
    <property type="match status" value="1"/>
</dbReference>
<keyword evidence="5" id="KW-0411">Iron-sulfur</keyword>
<dbReference type="AlphaFoldDB" id="A0A3A4P3P8"/>
<dbReference type="InterPro" id="IPR007197">
    <property type="entry name" value="rSAM"/>
</dbReference>
<evidence type="ECO:0000256" key="2">
    <source>
        <dbReference type="ARBA" id="ARBA00022691"/>
    </source>
</evidence>
<dbReference type="PROSITE" id="PS51918">
    <property type="entry name" value="RADICAL_SAM"/>
    <property type="match status" value="1"/>
</dbReference>
<dbReference type="PANTHER" id="PTHR43409">
    <property type="entry name" value="ANAEROBIC MAGNESIUM-PROTOPORPHYRIN IX MONOMETHYL ESTER CYCLASE-RELATED"/>
    <property type="match status" value="1"/>
</dbReference>
<dbReference type="SFLD" id="SFLDG01123">
    <property type="entry name" value="methyltransferase_(Class_B)"/>
    <property type="match status" value="1"/>
</dbReference>
<evidence type="ECO:0000259" key="6">
    <source>
        <dbReference type="PROSITE" id="PS51332"/>
    </source>
</evidence>
<dbReference type="InterPro" id="IPR023404">
    <property type="entry name" value="rSAM_horseshoe"/>
</dbReference>
<gene>
    <name evidence="8" type="ORF">C4520_01765</name>
</gene>
<dbReference type="SUPFAM" id="SSF102114">
    <property type="entry name" value="Radical SAM enzymes"/>
    <property type="match status" value="1"/>
</dbReference>
<keyword evidence="4" id="KW-0408">Iron</keyword>
<dbReference type="SFLD" id="SFLDG01082">
    <property type="entry name" value="B12-binding_domain_containing"/>
    <property type="match status" value="1"/>
</dbReference>
<dbReference type="Proteomes" id="UP000265882">
    <property type="component" value="Unassembled WGS sequence"/>
</dbReference>
<organism evidence="8 9">
    <name type="scientific">Abyssobacteria bacterium (strain SURF_5)</name>
    <dbReference type="NCBI Taxonomy" id="2093360"/>
    <lineage>
        <taxon>Bacteria</taxon>
        <taxon>Pseudomonadati</taxon>
        <taxon>Candidatus Hydrogenedentota</taxon>
        <taxon>Candidatus Abyssobacteria</taxon>
    </lineage>
</organism>
<evidence type="ECO:0000256" key="4">
    <source>
        <dbReference type="ARBA" id="ARBA00023004"/>
    </source>
</evidence>
<dbReference type="Pfam" id="PF04055">
    <property type="entry name" value="Radical_SAM"/>
    <property type="match status" value="1"/>
</dbReference>
<evidence type="ECO:0000313" key="9">
    <source>
        <dbReference type="Proteomes" id="UP000265882"/>
    </source>
</evidence>
<evidence type="ECO:0000256" key="5">
    <source>
        <dbReference type="ARBA" id="ARBA00023014"/>
    </source>
</evidence>
<accession>A0A3A4P3P8</accession>
<dbReference type="SMART" id="SM00729">
    <property type="entry name" value="Elp3"/>
    <property type="match status" value="1"/>
</dbReference>
<feature type="domain" description="Radical SAM core" evidence="7">
    <location>
        <begin position="199"/>
        <end position="444"/>
    </location>
</feature>
<comment type="cofactor">
    <cofactor evidence="1">
        <name>[4Fe-4S] cluster</name>
        <dbReference type="ChEBI" id="CHEBI:49883"/>
    </cofactor>
</comment>
<dbReference type="InterPro" id="IPR006158">
    <property type="entry name" value="Cobalamin-bd"/>
</dbReference>
<name>A0A3A4P3P8_ABYX5</name>
<feature type="domain" description="B12-binding" evidence="6">
    <location>
        <begin position="9"/>
        <end position="189"/>
    </location>
</feature>
<dbReference type="GO" id="GO:0046872">
    <property type="term" value="F:metal ion binding"/>
    <property type="evidence" value="ECO:0007669"/>
    <property type="project" value="UniProtKB-KW"/>
</dbReference>
<dbReference type="InterPro" id="IPR051198">
    <property type="entry name" value="BchE-like"/>
</dbReference>
<dbReference type="Gene3D" id="3.80.30.20">
    <property type="entry name" value="tm_1862 like domain"/>
    <property type="match status" value="1"/>
</dbReference>
<sequence length="452" mass="50402">MSKNILLIAPHIHDFAAYDLWLKPLGLLYVASAAEATGYSVRLINCLDRLHPAAQTLDRKHRSRSNGNGKGKFSFEEIPKPAPLAAIPRTFKRYGIPRDVFRRELEAGPRPHAIGVGSMMTYWYQGVAETIQIARKVFSDVPIILGGIYATLCPDHAQSHSGADYIIQAAGERQFTELLQKLVGPGEIRDHHKNGPAYHLLEHVDSVSMTTSYGCPFACAYCASKLLRPAFRQRPVREVVTEIEHYRRQRDIRDIAFYDDALLVNRENHIKPILRELIDGKINVRLHTPNGLHANMIDEELATLMKNAGFATIRLSVESIDPALMNDSCMKVTAAGFRRGVHNLIEAGYEPASLEAYVLMGMPGQPPQAIEETMRFVHGEGLLIRLSDFSPIPGTPCFEAARTTWNLDLGEPLLHNSSVLPYLVPGMLEQYQDLKALARSLNANLRDPALES</sequence>
<evidence type="ECO:0000259" key="7">
    <source>
        <dbReference type="PROSITE" id="PS51918"/>
    </source>
</evidence>
<dbReference type="SFLD" id="SFLDS00029">
    <property type="entry name" value="Radical_SAM"/>
    <property type="match status" value="1"/>
</dbReference>
<dbReference type="EMBL" id="QZKU01000018">
    <property type="protein sequence ID" value="RJP25772.1"/>
    <property type="molecule type" value="Genomic_DNA"/>
</dbReference>
<dbReference type="InterPro" id="IPR036724">
    <property type="entry name" value="Cobalamin-bd_sf"/>
</dbReference>
<protein>
    <submittedName>
        <fullName evidence="8">Radical SAM protein</fullName>
    </submittedName>
</protein>
<comment type="caution">
    <text evidence="8">The sequence shown here is derived from an EMBL/GenBank/DDBJ whole genome shotgun (WGS) entry which is preliminary data.</text>
</comment>
<dbReference type="CDD" id="cd01335">
    <property type="entry name" value="Radical_SAM"/>
    <property type="match status" value="1"/>
</dbReference>
<keyword evidence="2" id="KW-0949">S-adenosyl-L-methionine</keyword>
<proteinExistence type="predicted"/>
<evidence type="ECO:0000256" key="1">
    <source>
        <dbReference type="ARBA" id="ARBA00001966"/>
    </source>
</evidence>
<keyword evidence="3" id="KW-0479">Metal-binding</keyword>
<dbReference type="GO" id="GO:0005829">
    <property type="term" value="C:cytosol"/>
    <property type="evidence" value="ECO:0007669"/>
    <property type="project" value="TreeGrafter"/>
</dbReference>